<keyword evidence="1" id="KW-0812">Transmembrane</keyword>
<gene>
    <name evidence="3" type="primary">vanZ</name>
    <name evidence="3" type="ORF">IAC68_03485</name>
</gene>
<proteinExistence type="predicted"/>
<dbReference type="AlphaFoldDB" id="A0A9D9DMS3"/>
<reference evidence="3" key="2">
    <citation type="journal article" date="2021" name="PeerJ">
        <title>Extensive microbial diversity within the chicken gut microbiome revealed by metagenomics and culture.</title>
        <authorList>
            <person name="Gilroy R."/>
            <person name="Ravi A."/>
            <person name="Getino M."/>
            <person name="Pursley I."/>
            <person name="Horton D.L."/>
            <person name="Alikhan N.F."/>
            <person name="Baker D."/>
            <person name="Gharbi K."/>
            <person name="Hall N."/>
            <person name="Watson M."/>
            <person name="Adriaenssens E.M."/>
            <person name="Foster-Nyarko E."/>
            <person name="Jarju S."/>
            <person name="Secka A."/>
            <person name="Antonio M."/>
            <person name="Oren A."/>
            <person name="Chaudhuri R.R."/>
            <person name="La Ragione R."/>
            <person name="Hildebrand F."/>
            <person name="Pallen M.J."/>
        </authorList>
    </citation>
    <scope>NUCLEOTIDE SEQUENCE</scope>
    <source>
        <strain evidence="3">15467</strain>
    </source>
</reference>
<sequence length="143" mass="16604">MKRYGRYIFISTALMLLYLAVLFFCCLYDFSDTEIQISGYFLGIRSDKWVHFAMFLPYPLVFRFLLYILNPFDGKRYMTSMTILLSGIMLACMTELFQLWFTNYRSMDYTDCIADCVGLVAGTFAAHCLFVLLTDKKNPAASK</sequence>
<dbReference type="Proteomes" id="UP000823635">
    <property type="component" value="Unassembled WGS sequence"/>
</dbReference>
<dbReference type="Pfam" id="PF04892">
    <property type="entry name" value="VanZ"/>
    <property type="match status" value="1"/>
</dbReference>
<feature type="transmembrane region" description="Helical" evidence="1">
    <location>
        <begin position="113"/>
        <end position="133"/>
    </location>
</feature>
<feature type="transmembrane region" description="Helical" evidence="1">
    <location>
        <begin position="50"/>
        <end position="69"/>
    </location>
</feature>
<organism evidence="3 4">
    <name type="scientific">Candidatus Egerieousia excrementavium</name>
    <dbReference type="NCBI Taxonomy" id="2840778"/>
    <lineage>
        <taxon>Bacteria</taxon>
        <taxon>Pseudomonadati</taxon>
        <taxon>Bacteroidota</taxon>
        <taxon>Bacteroidia</taxon>
        <taxon>Bacteroidales</taxon>
        <taxon>Candidatus Egerieousia</taxon>
    </lineage>
</organism>
<evidence type="ECO:0000259" key="2">
    <source>
        <dbReference type="Pfam" id="PF04892"/>
    </source>
</evidence>
<feature type="transmembrane region" description="Helical" evidence="1">
    <location>
        <begin position="81"/>
        <end position="101"/>
    </location>
</feature>
<dbReference type="PANTHER" id="PTHR28008:SF1">
    <property type="entry name" value="DOMAIN PROTEIN, PUTATIVE (AFU_ORTHOLOGUE AFUA_3G10980)-RELATED"/>
    <property type="match status" value="1"/>
</dbReference>
<accession>A0A9D9DMS3</accession>
<name>A0A9D9DMS3_9BACT</name>
<dbReference type="EMBL" id="JADINB010000079">
    <property type="protein sequence ID" value="MBO8428980.1"/>
    <property type="molecule type" value="Genomic_DNA"/>
</dbReference>
<feature type="domain" description="VanZ-like" evidence="2">
    <location>
        <begin position="49"/>
        <end position="127"/>
    </location>
</feature>
<keyword evidence="1" id="KW-0472">Membrane</keyword>
<evidence type="ECO:0000256" key="1">
    <source>
        <dbReference type="SAM" id="Phobius"/>
    </source>
</evidence>
<keyword evidence="1" id="KW-1133">Transmembrane helix</keyword>
<reference evidence="3" key="1">
    <citation type="submission" date="2020-10" db="EMBL/GenBank/DDBJ databases">
        <authorList>
            <person name="Gilroy R."/>
        </authorList>
    </citation>
    <scope>NUCLEOTIDE SEQUENCE</scope>
    <source>
        <strain evidence="3">15467</strain>
    </source>
</reference>
<evidence type="ECO:0000313" key="4">
    <source>
        <dbReference type="Proteomes" id="UP000823635"/>
    </source>
</evidence>
<dbReference type="NCBIfam" id="NF037970">
    <property type="entry name" value="vanZ_1"/>
    <property type="match status" value="1"/>
</dbReference>
<protein>
    <submittedName>
        <fullName evidence="3">VanZ family protein</fullName>
    </submittedName>
</protein>
<evidence type="ECO:0000313" key="3">
    <source>
        <dbReference type="EMBL" id="MBO8428980.1"/>
    </source>
</evidence>
<feature type="transmembrane region" description="Helical" evidence="1">
    <location>
        <begin position="7"/>
        <end position="30"/>
    </location>
</feature>
<dbReference type="PANTHER" id="PTHR28008">
    <property type="entry name" value="DOMAIN PROTEIN, PUTATIVE (AFU_ORTHOLOGUE AFUA_3G10980)-RELATED"/>
    <property type="match status" value="1"/>
</dbReference>
<dbReference type="InterPro" id="IPR006976">
    <property type="entry name" value="VanZ-like"/>
</dbReference>
<comment type="caution">
    <text evidence="3">The sequence shown here is derived from an EMBL/GenBank/DDBJ whole genome shotgun (WGS) entry which is preliminary data.</text>
</comment>